<dbReference type="AlphaFoldDB" id="A0A9P3PVZ2"/>
<gene>
    <name evidence="1" type="ORF">LshimejAT787_1105240</name>
</gene>
<organism evidence="1 2">
    <name type="scientific">Lyophyllum shimeji</name>
    <name type="common">Hon-shimeji</name>
    <name type="synonym">Tricholoma shimeji</name>
    <dbReference type="NCBI Taxonomy" id="47721"/>
    <lineage>
        <taxon>Eukaryota</taxon>
        <taxon>Fungi</taxon>
        <taxon>Dikarya</taxon>
        <taxon>Basidiomycota</taxon>
        <taxon>Agaricomycotina</taxon>
        <taxon>Agaricomycetes</taxon>
        <taxon>Agaricomycetidae</taxon>
        <taxon>Agaricales</taxon>
        <taxon>Tricholomatineae</taxon>
        <taxon>Lyophyllaceae</taxon>
        <taxon>Lyophyllum</taxon>
    </lineage>
</organism>
<evidence type="ECO:0000313" key="2">
    <source>
        <dbReference type="Proteomes" id="UP001063166"/>
    </source>
</evidence>
<evidence type="ECO:0000313" key="1">
    <source>
        <dbReference type="EMBL" id="GLB42509.1"/>
    </source>
</evidence>
<name>A0A9P3PVZ2_LYOSH</name>
<comment type="caution">
    <text evidence="1">The sequence shown here is derived from an EMBL/GenBank/DDBJ whole genome shotgun (WGS) entry which is preliminary data.</text>
</comment>
<reference evidence="1" key="1">
    <citation type="submission" date="2022-07" db="EMBL/GenBank/DDBJ databases">
        <title>The genome of Lyophyllum shimeji provides insight into the initial evolution of ectomycorrhizal fungal genome.</title>
        <authorList>
            <person name="Kobayashi Y."/>
            <person name="Shibata T."/>
            <person name="Hirakawa H."/>
            <person name="Shigenobu S."/>
            <person name="Nishiyama T."/>
            <person name="Yamada A."/>
            <person name="Hasebe M."/>
            <person name="Kawaguchi M."/>
        </authorList>
    </citation>
    <scope>NUCLEOTIDE SEQUENCE</scope>
    <source>
        <strain evidence="1">AT787</strain>
    </source>
</reference>
<sequence length="138" mass="15355">MQCRSRSAQSIVSFYLTAMSPHCAMEGRMYTRNRKPESMPGIQPRLKQIPVADVEHLGCLHADSHSREMTVDARCFWYLHALCPGPRVVIRHLSRADLPSLARAPPNGQVFAGHPKHLSAELRLTASSDLNSLLLMGP</sequence>
<proteinExistence type="predicted"/>
<accession>A0A9P3PVZ2</accession>
<protein>
    <submittedName>
        <fullName evidence="1">Uncharacterized protein</fullName>
    </submittedName>
</protein>
<keyword evidence="2" id="KW-1185">Reference proteome</keyword>
<dbReference type="EMBL" id="BRPK01000011">
    <property type="protein sequence ID" value="GLB42509.1"/>
    <property type="molecule type" value="Genomic_DNA"/>
</dbReference>
<dbReference type="Proteomes" id="UP001063166">
    <property type="component" value="Unassembled WGS sequence"/>
</dbReference>